<sequence>MISRQLNLNAAIDDGALINCLSRNSIAFDNDQQCANSRMTITLFTTSSLRVIGERLPSTVHTFHTFHRIKFLKQKAYSTHDFPFNLPYNTFHPFHGISYLRLHTSFQNIQQNLKTPKWN</sequence>
<proteinExistence type="predicted"/>
<accession>A0ABR4C6T1</accession>
<name>A0ABR4C6T1_9HELO</name>
<dbReference type="Proteomes" id="UP001595075">
    <property type="component" value="Unassembled WGS sequence"/>
</dbReference>
<evidence type="ECO:0000313" key="1">
    <source>
        <dbReference type="EMBL" id="KAL2065241.1"/>
    </source>
</evidence>
<evidence type="ECO:0000313" key="2">
    <source>
        <dbReference type="Proteomes" id="UP001595075"/>
    </source>
</evidence>
<reference evidence="1 2" key="1">
    <citation type="journal article" date="2024" name="Commun. Biol.">
        <title>Comparative genomic analysis of thermophilic fungi reveals convergent evolutionary adaptations and gene losses.</title>
        <authorList>
            <person name="Steindorff A.S."/>
            <person name="Aguilar-Pontes M.V."/>
            <person name="Robinson A.J."/>
            <person name="Andreopoulos B."/>
            <person name="LaButti K."/>
            <person name="Kuo A."/>
            <person name="Mondo S."/>
            <person name="Riley R."/>
            <person name="Otillar R."/>
            <person name="Haridas S."/>
            <person name="Lipzen A."/>
            <person name="Grimwood J."/>
            <person name="Schmutz J."/>
            <person name="Clum A."/>
            <person name="Reid I.D."/>
            <person name="Moisan M.C."/>
            <person name="Butler G."/>
            <person name="Nguyen T.T.M."/>
            <person name="Dewar K."/>
            <person name="Conant G."/>
            <person name="Drula E."/>
            <person name="Henrissat B."/>
            <person name="Hansel C."/>
            <person name="Singer S."/>
            <person name="Hutchinson M.I."/>
            <person name="de Vries R.P."/>
            <person name="Natvig D.O."/>
            <person name="Powell A.J."/>
            <person name="Tsang A."/>
            <person name="Grigoriev I.V."/>
        </authorList>
    </citation>
    <scope>NUCLEOTIDE SEQUENCE [LARGE SCALE GENOMIC DNA]</scope>
    <source>
        <strain evidence="1 2">CBS 494.80</strain>
    </source>
</reference>
<keyword evidence="2" id="KW-1185">Reference proteome</keyword>
<dbReference type="EMBL" id="JAZHXI010000012">
    <property type="protein sequence ID" value="KAL2065241.1"/>
    <property type="molecule type" value="Genomic_DNA"/>
</dbReference>
<gene>
    <name evidence="1" type="ORF">VTL71DRAFT_2910</name>
</gene>
<comment type="caution">
    <text evidence="1">The sequence shown here is derived from an EMBL/GenBank/DDBJ whole genome shotgun (WGS) entry which is preliminary data.</text>
</comment>
<protein>
    <submittedName>
        <fullName evidence="1">Uncharacterized protein</fullName>
    </submittedName>
</protein>
<organism evidence="1 2">
    <name type="scientific">Oculimacula yallundae</name>
    <dbReference type="NCBI Taxonomy" id="86028"/>
    <lineage>
        <taxon>Eukaryota</taxon>
        <taxon>Fungi</taxon>
        <taxon>Dikarya</taxon>
        <taxon>Ascomycota</taxon>
        <taxon>Pezizomycotina</taxon>
        <taxon>Leotiomycetes</taxon>
        <taxon>Helotiales</taxon>
        <taxon>Ploettnerulaceae</taxon>
        <taxon>Oculimacula</taxon>
    </lineage>
</organism>